<dbReference type="PANTHER" id="PTHR12223">
    <property type="entry name" value="VESICULAR MANNOSE-BINDING LECTIN"/>
    <property type="match status" value="1"/>
</dbReference>
<feature type="transmembrane region" description="Helical" evidence="6">
    <location>
        <begin position="407"/>
        <end position="425"/>
    </location>
</feature>
<dbReference type="AlphaFoldDB" id="A0A8T9BY71"/>
<dbReference type="InterPro" id="IPR035661">
    <property type="entry name" value="EMP46/EMP47_N"/>
</dbReference>
<dbReference type="PROSITE" id="PS51328">
    <property type="entry name" value="L_LECTIN_LIKE"/>
    <property type="match status" value="1"/>
</dbReference>
<dbReference type="Pfam" id="PF03388">
    <property type="entry name" value="Lectin_leg-like"/>
    <property type="match status" value="1"/>
</dbReference>
<sequence length="437" mass="47765">MHFSRTPLSFASLLIATAQASYLNGDLSFGHNGKISPNSRAVPNFHLQGKPNAPEILSNKLVLTPPAPGNQRGAVWAEKPLQHSEWTVDVDFRATGPERGGGNFMVYLAKNGRDEIGTASIYTVGRFDGLALVVDQHAGSAGFIRGFLNDGSTDYKSHHSVDSLAFGHCEYSYRNLGRPSRIVIRQSADTFSVNVDGRLCFDSKKIKLPIGYYFGVSAASAENPDSFEVFKFVTTTDSHVPDVAGQPTDQYAAAADPKAQIPIQNEQQNAGRNIAQNQQEGDIPVYAEQPAEKFTSSAEQFADLHNRLQSMMRHHNTLNQAFLTYQQQSLLRHETLLQRVSSIEASIKAQEGTNNIMKDIQSDVRQTKADLHNALDQHVAGLKLAVRDSHSSVLGTLAKTGTGLGKFVLVVVGSQAVVVGLYVLYKRRKANGPKKYL</sequence>
<dbReference type="GO" id="GO:0005793">
    <property type="term" value="C:endoplasmic reticulum-Golgi intermediate compartment"/>
    <property type="evidence" value="ECO:0007669"/>
    <property type="project" value="TreeGrafter"/>
</dbReference>
<dbReference type="PANTHER" id="PTHR12223:SF28">
    <property type="entry name" value="LECTIN, MANNOSE BINDING 1 LIKE"/>
    <property type="match status" value="1"/>
</dbReference>
<evidence type="ECO:0000256" key="3">
    <source>
        <dbReference type="ARBA" id="ARBA00022729"/>
    </source>
</evidence>
<dbReference type="InterPro" id="IPR005052">
    <property type="entry name" value="Lectin_leg"/>
</dbReference>
<dbReference type="InterPro" id="IPR051136">
    <property type="entry name" value="Intracellular_Lectin-GPT"/>
</dbReference>
<keyword evidence="10" id="KW-1185">Reference proteome</keyword>
<dbReference type="CDD" id="cd06903">
    <property type="entry name" value="lectin_EMP46_EMP47"/>
    <property type="match status" value="1"/>
</dbReference>
<dbReference type="GO" id="GO:0030134">
    <property type="term" value="C:COPII-coated ER to Golgi transport vesicle"/>
    <property type="evidence" value="ECO:0007669"/>
    <property type="project" value="TreeGrafter"/>
</dbReference>
<evidence type="ECO:0000256" key="2">
    <source>
        <dbReference type="ARBA" id="ARBA00022692"/>
    </source>
</evidence>
<reference evidence="9 10" key="1">
    <citation type="submission" date="2018-05" db="EMBL/GenBank/DDBJ databases">
        <title>Genome sequencing and assembly of the regulated plant pathogen Lachnellula willkommii and related sister species for the development of diagnostic species identification markers.</title>
        <authorList>
            <person name="Giroux E."/>
            <person name="Bilodeau G."/>
        </authorList>
    </citation>
    <scope>NUCLEOTIDE SEQUENCE [LARGE SCALE GENOMIC DNA]</scope>
    <source>
        <strain evidence="9 10">CBS 268.59</strain>
    </source>
</reference>
<dbReference type="GO" id="GO:0000139">
    <property type="term" value="C:Golgi membrane"/>
    <property type="evidence" value="ECO:0007669"/>
    <property type="project" value="TreeGrafter"/>
</dbReference>
<feature type="signal peptide" evidence="7">
    <location>
        <begin position="1"/>
        <end position="20"/>
    </location>
</feature>
<dbReference type="FunFam" id="2.60.120.200:FF:000245">
    <property type="entry name" value="Similar to lectin family integral membrane protein"/>
    <property type="match status" value="1"/>
</dbReference>
<name>A0A8T9BY71_9HELO</name>
<evidence type="ECO:0000256" key="6">
    <source>
        <dbReference type="SAM" id="Phobius"/>
    </source>
</evidence>
<dbReference type="OrthoDB" id="10265193at2759"/>
<evidence type="ECO:0000256" key="1">
    <source>
        <dbReference type="ARBA" id="ARBA00004479"/>
    </source>
</evidence>
<dbReference type="GO" id="GO:0005537">
    <property type="term" value="F:D-mannose binding"/>
    <property type="evidence" value="ECO:0007669"/>
    <property type="project" value="TreeGrafter"/>
</dbReference>
<dbReference type="SUPFAM" id="SSF49899">
    <property type="entry name" value="Concanavalin A-like lectins/glucanases"/>
    <property type="match status" value="1"/>
</dbReference>
<evidence type="ECO:0000313" key="10">
    <source>
        <dbReference type="Proteomes" id="UP000469558"/>
    </source>
</evidence>
<feature type="chain" id="PRO_5035873357" evidence="7">
    <location>
        <begin position="21"/>
        <end position="437"/>
    </location>
</feature>
<dbReference type="Gene3D" id="2.60.120.200">
    <property type="match status" value="1"/>
</dbReference>
<evidence type="ECO:0000256" key="7">
    <source>
        <dbReference type="SAM" id="SignalP"/>
    </source>
</evidence>
<comment type="subcellular location">
    <subcellularLocation>
        <location evidence="1">Membrane</location>
        <topology evidence="1">Single-pass type I membrane protein</topology>
    </subcellularLocation>
</comment>
<evidence type="ECO:0000256" key="5">
    <source>
        <dbReference type="ARBA" id="ARBA00023136"/>
    </source>
</evidence>
<proteinExistence type="predicted"/>
<dbReference type="GO" id="GO:0005789">
    <property type="term" value="C:endoplasmic reticulum membrane"/>
    <property type="evidence" value="ECO:0007669"/>
    <property type="project" value="TreeGrafter"/>
</dbReference>
<dbReference type="GO" id="GO:0006888">
    <property type="term" value="P:endoplasmic reticulum to Golgi vesicle-mediated transport"/>
    <property type="evidence" value="ECO:0007669"/>
    <property type="project" value="TreeGrafter"/>
</dbReference>
<keyword evidence="5 6" id="KW-0472">Membrane</keyword>
<keyword evidence="4 6" id="KW-1133">Transmembrane helix</keyword>
<gene>
    <name evidence="9" type="primary">EMP47</name>
    <name evidence="9" type="ORF">LSUE1_G008327</name>
</gene>
<feature type="domain" description="L-type lectin-like" evidence="8">
    <location>
        <begin position="26"/>
        <end position="237"/>
    </location>
</feature>
<evidence type="ECO:0000259" key="8">
    <source>
        <dbReference type="PROSITE" id="PS51328"/>
    </source>
</evidence>
<evidence type="ECO:0000256" key="4">
    <source>
        <dbReference type="ARBA" id="ARBA00022989"/>
    </source>
</evidence>
<dbReference type="Proteomes" id="UP000469558">
    <property type="component" value="Unassembled WGS sequence"/>
</dbReference>
<keyword evidence="3 7" id="KW-0732">Signal</keyword>
<comment type="caution">
    <text evidence="9">The sequence shown here is derived from an EMBL/GenBank/DDBJ whole genome shotgun (WGS) entry which is preliminary data.</text>
</comment>
<evidence type="ECO:0000313" key="9">
    <source>
        <dbReference type="EMBL" id="TVY67426.1"/>
    </source>
</evidence>
<organism evidence="9 10">
    <name type="scientific">Lachnellula suecica</name>
    <dbReference type="NCBI Taxonomy" id="602035"/>
    <lineage>
        <taxon>Eukaryota</taxon>
        <taxon>Fungi</taxon>
        <taxon>Dikarya</taxon>
        <taxon>Ascomycota</taxon>
        <taxon>Pezizomycotina</taxon>
        <taxon>Leotiomycetes</taxon>
        <taxon>Helotiales</taxon>
        <taxon>Lachnaceae</taxon>
        <taxon>Lachnellula</taxon>
    </lineage>
</organism>
<accession>A0A8T9BY71</accession>
<dbReference type="EMBL" id="QGMK01001569">
    <property type="protein sequence ID" value="TVY67426.1"/>
    <property type="molecule type" value="Genomic_DNA"/>
</dbReference>
<keyword evidence="2 6" id="KW-0812">Transmembrane</keyword>
<protein>
    <submittedName>
        <fullName evidence="9">Protein EMP47</fullName>
    </submittedName>
</protein>
<dbReference type="InterPro" id="IPR013320">
    <property type="entry name" value="ConA-like_dom_sf"/>
</dbReference>